<evidence type="ECO:0000256" key="8">
    <source>
        <dbReference type="ARBA" id="ARBA00023195"/>
    </source>
</evidence>
<dbReference type="InterPro" id="IPR002104">
    <property type="entry name" value="Integrase_catalytic"/>
</dbReference>
<evidence type="ECO:0000313" key="13">
    <source>
        <dbReference type="EMBL" id="AMS02639.1"/>
    </source>
</evidence>
<dbReference type="PANTHER" id="PTHR30349">
    <property type="entry name" value="PHAGE INTEGRASE-RELATED"/>
    <property type="match status" value="1"/>
</dbReference>
<keyword evidence="14" id="KW-1185">Reference proteome</keyword>
<evidence type="ECO:0000256" key="9">
    <source>
        <dbReference type="PROSITE-ProRule" id="PRU01248"/>
    </source>
</evidence>
<dbReference type="GO" id="GO:0044826">
    <property type="term" value="P:viral genome integration into host DNA"/>
    <property type="evidence" value="ECO:0007669"/>
    <property type="project" value="UniProtKB-KW"/>
</dbReference>
<dbReference type="InterPro" id="IPR013762">
    <property type="entry name" value="Integrase-like_cat_sf"/>
</dbReference>
<evidence type="ECO:0000313" key="14">
    <source>
        <dbReference type="Proteomes" id="UP000201371"/>
    </source>
</evidence>
<dbReference type="GeneID" id="29125057"/>
<evidence type="ECO:0000256" key="5">
    <source>
        <dbReference type="ARBA" id="ARBA00022908"/>
    </source>
</evidence>
<dbReference type="GO" id="GO:0006310">
    <property type="term" value="P:DNA recombination"/>
    <property type="evidence" value="ECO:0007669"/>
    <property type="project" value="UniProtKB-KW"/>
</dbReference>
<dbReference type="InterPro" id="IPR011010">
    <property type="entry name" value="DNA_brk_join_enz"/>
</dbReference>
<dbReference type="RefSeq" id="YP_009301149.1">
    <property type="nucleotide sequence ID" value="NC_031230.1"/>
</dbReference>
<keyword evidence="3" id="KW-0808">Transferase</keyword>
<feature type="region of interest" description="Disordered" evidence="10">
    <location>
        <begin position="1"/>
        <end position="40"/>
    </location>
</feature>
<dbReference type="Gene3D" id="1.10.443.10">
    <property type="entry name" value="Intergrase catalytic core"/>
    <property type="match status" value="1"/>
</dbReference>
<feature type="domain" description="Core-binding (CB)" evidence="12">
    <location>
        <begin position="69"/>
        <end position="146"/>
    </location>
</feature>
<dbReference type="SUPFAM" id="SSF56349">
    <property type="entry name" value="DNA breaking-rejoining enzymes"/>
    <property type="match status" value="1"/>
</dbReference>
<accession>A0A142K956</accession>
<evidence type="ECO:0000256" key="10">
    <source>
        <dbReference type="SAM" id="MobiDB-lite"/>
    </source>
</evidence>
<keyword evidence="6 9" id="KW-0238">DNA-binding</keyword>
<keyword evidence="5" id="KW-0229">DNA integration</keyword>
<dbReference type="EMBL" id="KU963248">
    <property type="protein sequence ID" value="AMS02639.1"/>
    <property type="molecule type" value="Genomic_DNA"/>
</dbReference>
<dbReference type="GO" id="GO:0003677">
    <property type="term" value="F:DNA binding"/>
    <property type="evidence" value="ECO:0007669"/>
    <property type="project" value="UniProtKB-UniRule"/>
</dbReference>
<dbReference type="KEGG" id="vg:29125057"/>
<dbReference type="PROSITE" id="PS51900">
    <property type="entry name" value="CB"/>
    <property type="match status" value="1"/>
</dbReference>
<gene>
    <name evidence="13" type="primary">95</name>
    <name evidence="13" type="ORF">SEA_YVONNETASTIC_95</name>
</gene>
<dbReference type="GO" id="GO:0016740">
    <property type="term" value="F:transferase activity"/>
    <property type="evidence" value="ECO:0007669"/>
    <property type="project" value="UniProtKB-KW"/>
</dbReference>
<dbReference type="GO" id="GO:0015074">
    <property type="term" value="P:DNA integration"/>
    <property type="evidence" value="ECO:0007669"/>
    <property type="project" value="UniProtKB-KW"/>
</dbReference>
<dbReference type="InterPro" id="IPR010998">
    <property type="entry name" value="Integrase_recombinase_N"/>
</dbReference>
<evidence type="ECO:0000256" key="6">
    <source>
        <dbReference type="ARBA" id="ARBA00023125"/>
    </source>
</evidence>
<keyword evidence="8" id="KW-1160">Virus entry into host cell</keyword>
<dbReference type="Pfam" id="PF00589">
    <property type="entry name" value="Phage_integrase"/>
    <property type="match status" value="1"/>
</dbReference>
<dbReference type="OrthoDB" id="3956at10239"/>
<dbReference type="PROSITE" id="PS51898">
    <property type="entry name" value="TYR_RECOMBINASE"/>
    <property type="match status" value="1"/>
</dbReference>
<evidence type="ECO:0000256" key="4">
    <source>
        <dbReference type="ARBA" id="ARBA00022801"/>
    </source>
</evidence>
<keyword evidence="7" id="KW-0233">DNA recombination</keyword>
<evidence type="ECO:0000259" key="11">
    <source>
        <dbReference type="PROSITE" id="PS51898"/>
    </source>
</evidence>
<dbReference type="PANTHER" id="PTHR30349:SF64">
    <property type="entry name" value="PROPHAGE INTEGRASE INTD-RELATED"/>
    <property type="match status" value="1"/>
</dbReference>
<dbReference type="CDD" id="cd01189">
    <property type="entry name" value="INT_ICEBs1_C_like"/>
    <property type="match status" value="1"/>
</dbReference>
<comment type="similarity">
    <text evidence="1">Belongs to the 'phage' integrase family.</text>
</comment>
<evidence type="ECO:0000256" key="1">
    <source>
        <dbReference type="ARBA" id="ARBA00008857"/>
    </source>
</evidence>
<feature type="compositionally biased region" description="Basic and acidic residues" evidence="10">
    <location>
        <begin position="1"/>
        <end position="17"/>
    </location>
</feature>
<evidence type="ECO:0000256" key="7">
    <source>
        <dbReference type="ARBA" id="ARBA00023172"/>
    </source>
</evidence>
<evidence type="ECO:0000259" key="12">
    <source>
        <dbReference type="PROSITE" id="PS51900"/>
    </source>
</evidence>
<evidence type="ECO:0000256" key="2">
    <source>
        <dbReference type="ARBA" id="ARBA00016082"/>
    </source>
</evidence>
<dbReference type="InterPro" id="IPR004107">
    <property type="entry name" value="Integrase_SAM-like_N"/>
</dbReference>
<feature type="domain" description="Tyr recombinase" evidence="11">
    <location>
        <begin position="172"/>
        <end position="397"/>
    </location>
</feature>
<dbReference type="Proteomes" id="UP000201371">
    <property type="component" value="Segment"/>
</dbReference>
<evidence type="ECO:0000256" key="3">
    <source>
        <dbReference type="ARBA" id="ARBA00022679"/>
    </source>
</evidence>
<organism evidence="13 14">
    <name type="scientific">Gordonia phage Yvonnetastic</name>
    <dbReference type="NCBI Taxonomy" id="1821566"/>
    <lineage>
        <taxon>Viruses</taxon>
        <taxon>Duplodnaviria</taxon>
        <taxon>Heunggongvirae</taxon>
        <taxon>Uroviricota</taxon>
        <taxon>Caudoviricetes</taxon>
        <taxon>Yvonnevirus</taxon>
        <taxon>Yvonnevirus yvonnetastic</taxon>
        <taxon>Gordonia virus Yvonnetastic</taxon>
    </lineage>
</organism>
<dbReference type="GO" id="GO:0016787">
    <property type="term" value="F:hydrolase activity"/>
    <property type="evidence" value="ECO:0007669"/>
    <property type="project" value="UniProtKB-KW"/>
</dbReference>
<keyword evidence="8" id="KW-1179">Viral genome integration</keyword>
<dbReference type="Gene3D" id="1.10.150.130">
    <property type="match status" value="1"/>
</dbReference>
<name>A0A142K956_9CAUD</name>
<protein>
    <recommendedName>
        <fullName evidence="2">Integrase</fullName>
    </recommendedName>
</protein>
<keyword evidence="4" id="KW-0378">Hydrolase</keyword>
<reference evidence="14" key="1">
    <citation type="submission" date="2016-03" db="EMBL/GenBank/DDBJ databases">
        <authorList>
            <person name="Ploux O."/>
        </authorList>
    </citation>
    <scope>NUCLEOTIDE SEQUENCE [LARGE SCALE GENOMIC DNA]</scope>
</reference>
<dbReference type="InterPro" id="IPR050090">
    <property type="entry name" value="Tyrosine_recombinase_XerCD"/>
</dbReference>
<proteinExistence type="inferred from homology"/>
<dbReference type="GO" id="GO:0075713">
    <property type="term" value="P:establishment of integrated proviral latency"/>
    <property type="evidence" value="ECO:0007669"/>
    <property type="project" value="UniProtKB-KW"/>
</dbReference>
<dbReference type="InterPro" id="IPR044068">
    <property type="entry name" value="CB"/>
</dbReference>
<dbReference type="Pfam" id="PF14659">
    <property type="entry name" value="Phage_int_SAM_3"/>
    <property type="match status" value="1"/>
</dbReference>
<sequence length="415" mass="47154">MARRDKASGGIRQRDGKWIASVEGNPDPVTGKRRRIQRSAPTKSAAQIELQKLFTMVRTRQDRIVAGNMKLGDWLDQWLEDREHRMRPSSIRRYRVDVEHIQNVIGNIRLDKLTKNHVKRMSQELQATQSAGVARSCHELLHNALADAIRVDLLQDNVAGEKGPNKAVAKKKKRDRLSAQQAAWLITYHRSNPYVSRWIVALMTGMRQGEVLGLRWSDIDFDTGIIHVRKQLIRVPTEHGCETPCGRTRSGDCPDVKYILGPDKDEYEHLEGTAFLGPVKSDGSFRTFPIPRFLLQVLLEYREQTEWGRNPHNLVWRYLSVGDPIAASMDYKWWKQALAEAGLPEVTLHSARQTAASVLVSMGLEISQVQRILGHSNISMTEVYSDVDIEAIRESMNRFGVTLEAGVEDPPQLEQ</sequence>